<protein>
    <submittedName>
        <fullName evidence="2">Uncharacterized protein</fullName>
    </submittedName>
</protein>
<accession>A0AAV7VEI1</accession>
<keyword evidence="3" id="KW-1185">Reference proteome</keyword>
<feature type="compositionally biased region" description="Basic and acidic residues" evidence="1">
    <location>
        <begin position="54"/>
        <end position="75"/>
    </location>
</feature>
<comment type="caution">
    <text evidence="2">The sequence shown here is derived from an EMBL/GenBank/DDBJ whole genome shotgun (WGS) entry which is preliminary data.</text>
</comment>
<dbReference type="EMBL" id="JANPWB010000003">
    <property type="protein sequence ID" value="KAJ1198925.1"/>
    <property type="molecule type" value="Genomic_DNA"/>
</dbReference>
<evidence type="ECO:0000256" key="1">
    <source>
        <dbReference type="SAM" id="MobiDB-lite"/>
    </source>
</evidence>
<name>A0AAV7VEI1_PLEWA</name>
<feature type="region of interest" description="Disordered" evidence="1">
    <location>
        <begin position="40"/>
        <end position="125"/>
    </location>
</feature>
<gene>
    <name evidence="2" type="ORF">NDU88_002763</name>
</gene>
<reference evidence="2" key="1">
    <citation type="journal article" date="2022" name="bioRxiv">
        <title>Sequencing and chromosome-scale assembly of the giantPleurodeles waltlgenome.</title>
        <authorList>
            <person name="Brown T."/>
            <person name="Elewa A."/>
            <person name="Iarovenko S."/>
            <person name="Subramanian E."/>
            <person name="Araus A.J."/>
            <person name="Petzold A."/>
            <person name="Susuki M."/>
            <person name="Suzuki K.-i.T."/>
            <person name="Hayashi T."/>
            <person name="Toyoda A."/>
            <person name="Oliveira C."/>
            <person name="Osipova E."/>
            <person name="Leigh N.D."/>
            <person name="Simon A."/>
            <person name="Yun M.H."/>
        </authorList>
    </citation>
    <scope>NUCLEOTIDE SEQUENCE</scope>
    <source>
        <strain evidence="2">20211129_DDA</strain>
        <tissue evidence="2">Liver</tissue>
    </source>
</reference>
<evidence type="ECO:0000313" key="3">
    <source>
        <dbReference type="Proteomes" id="UP001066276"/>
    </source>
</evidence>
<dbReference type="Proteomes" id="UP001066276">
    <property type="component" value="Chromosome 2_1"/>
</dbReference>
<sequence length="176" mass="19674">MVKSFLECLNKTEALFLWYIKHMTFALILLLPHDEGPRNPDPGWKCPGGTVDGIHADPEEEGVVKQRIREKDSEPSRNLNPEQDEGKRKSFSSGGDEVSKVESGTDGPAAEWKNKRRGQGGEALINAEVETAEDALEESRSEQTGYVLGRTWPSQEGDEQPARLYTVFSVRELVPY</sequence>
<dbReference type="AlphaFoldDB" id="A0AAV7VEI1"/>
<proteinExistence type="predicted"/>
<evidence type="ECO:0000313" key="2">
    <source>
        <dbReference type="EMBL" id="KAJ1198925.1"/>
    </source>
</evidence>
<organism evidence="2 3">
    <name type="scientific">Pleurodeles waltl</name>
    <name type="common">Iberian ribbed newt</name>
    <dbReference type="NCBI Taxonomy" id="8319"/>
    <lineage>
        <taxon>Eukaryota</taxon>
        <taxon>Metazoa</taxon>
        <taxon>Chordata</taxon>
        <taxon>Craniata</taxon>
        <taxon>Vertebrata</taxon>
        <taxon>Euteleostomi</taxon>
        <taxon>Amphibia</taxon>
        <taxon>Batrachia</taxon>
        <taxon>Caudata</taxon>
        <taxon>Salamandroidea</taxon>
        <taxon>Salamandridae</taxon>
        <taxon>Pleurodelinae</taxon>
        <taxon>Pleurodeles</taxon>
    </lineage>
</organism>